<dbReference type="InterPro" id="IPR055482">
    <property type="entry name" value="DUF7054"/>
</dbReference>
<dbReference type="Proteomes" id="UP000652761">
    <property type="component" value="Unassembled WGS sequence"/>
</dbReference>
<comment type="caution">
    <text evidence="2">The sequence shown here is derived from an EMBL/GenBank/DDBJ whole genome shotgun (WGS) entry which is preliminary data.</text>
</comment>
<reference evidence="2" key="1">
    <citation type="submission" date="2017-07" db="EMBL/GenBank/DDBJ databases">
        <title>Taro Niue Genome Assembly and Annotation.</title>
        <authorList>
            <person name="Atibalentja N."/>
            <person name="Keating K."/>
            <person name="Fields C.J."/>
        </authorList>
    </citation>
    <scope>NUCLEOTIDE SEQUENCE</scope>
    <source>
        <strain evidence="2">Niue_2</strain>
        <tissue evidence="2">Leaf</tissue>
    </source>
</reference>
<dbReference type="Pfam" id="PF23156">
    <property type="entry name" value="DUF7054"/>
    <property type="match status" value="1"/>
</dbReference>
<name>A0A843XRB3_COLES</name>
<protein>
    <recommendedName>
        <fullName evidence="1">DUF7054 domain-containing protein</fullName>
    </recommendedName>
</protein>
<organism evidence="2 3">
    <name type="scientific">Colocasia esculenta</name>
    <name type="common">Wild taro</name>
    <name type="synonym">Arum esculentum</name>
    <dbReference type="NCBI Taxonomy" id="4460"/>
    <lineage>
        <taxon>Eukaryota</taxon>
        <taxon>Viridiplantae</taxon>
        <taxon>Streptophyta</taxon>
        <taxon>Embryophyta</taxon>
        <taxon>Tracheophyta</taxon>
        <taxon>Spermatophyta</taxon>
        <taxon>Magnoliopsida</taxon>
        <taxon>Liliopsida</taxon>
        <taxon>Araceae</taxon>
        <taxon>Aroideae</taxon>
        <taxon>Colocasieae</taxon>
        <taxon>Colocasia</taxon>
    </lineage>
</organism>
<dbReference type="EMBL" id="NMUH01012831">
    <property type="protein sequence ID" value="MQM22394.1"/>
    <property type="molecule type" value="Genomic_DNA"/>
</dbReference>
<evidence type="ECO:0000313" key="3">
    <source>
        <dbReference type="Proteomes" id="UP000652761"/>
    </source>
</evidence>
<dbReference type="InterPro" id="IPR040358">
    <property type="entry name" value="At4g22758-like"/>
</dbReference>
<feature type="domain" description="DUF7054" evidence="1">
    <location>
        <begin position="26"/>
        <end position="84"/>
    </location>
</feature>
<dbReference type="PANTHER" id="PTHR33270">
    <property type="entry name" value="BNAC05G50380D PROTEIN"/>
    <property type="match status" value="1"/>
</dbReference>
<keyword evidence="3" id="KW-1185">Reference proteome</keyword>
<evidence type="ECO:0000259" key="1">
    <source>
        <dbReference type="Pfam" id="PF23156"/>
    </source>
</evidence>
<dbReference type="OrthoDB" id="1919859at2759"/>
<sequence length="158" mass="17349">MTMMMMGRQERWGGRGGSALAAAGGRRMLVTMTMVGSAGPIRFVAGEEEPVAAVIGTALRCYTREGRFPVLGCDVGEFHLFCARSDYVEGDRNPWRLRLHTVQEEAAASYLQSSAAQLQRHAAEELAEQDANPQSPICSAMITFRHLFLLSVVSRMLL</sequence>
<gene>
    <name evidence="2" type="ORF">Taro_055446</name>
</gene>
<dbReference type="AlphaFoldDB" id="A0A843XRB3"/>
<evidence type="ECO:0000313" key="2">
    <source>
        <dbReference type="EMBL" id="MQM22394.1"/>
    </source>
</evidence>
<proteinExistence type="predicted"/>
<accession>A0A843XRB3</accession>
<dbReference type="PANTHER" id="PTHR33270:SF18">
    <property type="entry name" value="OS02G0324700 PROTEIN"/>
    <property type="match status" value="1"/>
</dbReference>